<feature type="compositionally biased region" description="Polar residues" evidence="1">
    <location>
        <begin position="377"/>
        <end position="389"/>
    </location>
</feature>
<keyword evidence="2" id="KW-0472">Membrane</keyword>
<feature type="region of interest" description="Disordered" evidence="1">
    <location>
        <begin position="339"/>
        <end position="389"/>
    </location>
</feature>
<keyword evidence="2" id="KW-1133">Transmembrane helix</keyword>
<name>A0AA88HLQ6_ARTSF</name>
<reference evidence="3" key="1">
    <citation type="submission" date="2023-07" db="EMBL/GenBank/DDBJ databases">
        <title>Chromosome-level genome assembly of Artemia franciscana.</title>
        <authorList>
            <person name="Jo E."/>
        </authorList>
    </citation>
    <scope>NUCLEOTIDE SEQUENCE</scope>
    <source>
        <tissue evidence="3">Whole body</tissue>
    </source>
</reference>
<proteinExistence type="predicted"/>
<evidence type="ECO:0000313" key="3">
    <source>
        <dbReference type="EMBL" id="KAK2711273.1"/>
    </source>
</evidence>
<keyword evidence="4" id="KW-1185">Reference proteome</keyword>
<keyword evidence="2" id="KW-0812">Transmembrane</keyword>
<evidence type="ECO:0000256" key="1">
    <source>
        <dbReference type="SAM" id="MobiDB-lite"/>
    </source>
</evidence>
<feature type="compositionally biased region" description="Basic and acidic residues" evidence="1">
    <location>
        <begin position="356"/>
        <end position="366"/>
    </location>
</feature>
<evidence type="ECO:0000256" key="2">
    <source>
        <dbReference type="SAM" id="Phobius"/>
    </source>
</evidence>
<evidence type="ECO:0000313" key="4">
    <source>
        <dbReference type="Proteomes" id="UP001187531"/>
    </source>
</evidence>
<accession>A0AA88HLQ6</accession>
<comment type="caution">
    <text evidence="3">The sequence shown here is derived from an EMBL/GenBank/DDBJ whole genome shotgun (WGS) entry which is preliminary data.</text>
</comment>
<feature type="region of interest" description="Disordered" evidence="1">
    <location>
        <begin position="63"/>
        <end position="82"/>
    </location>
</feature>
<dbReference type="AlphaFoldDB" id="A0AA88HLQ6"/>
<gene>
    <name evidence="3" type="ORF">QYM36_012456</name>
</gene>
<feature type="transmembrane region" description="Helical" evidence="2">
    <location>
        <begin position="123"/>
        <end position="144"/>
    </location>
</feature>
<feature type="compositionally biased region" description="Basic and acidic residues" evidence="1">
    <location>
        <begin position="63"/>
        <end position="75"/>
    </location>
</feature>
<sequence>MQKKIRIMPKIRYSNHPIIVVPFNPDSNLTNPYSFDEEGDSFHSDPKYLETLLIESLDPDHDLRKYPSQDSHSDSYNDVNNYQGQRQRPISGVWPFFLNGNKFGFSLLKRQDGLSTLNEKPSAYSLAAVGISVYLAYALFSGGFGRSTRRILKEAKQKSGTAVRGGAIEASTVEPSIAISQLYDTYEEKTSSLPPIKVKLTKEKQQEQKQFSREFETAEDFFTKIQLQENDLPVPKEILSFEQTSFEPEAKLPIKLPIFSDKLNSSEKIIPFLLQSNSDSRVPSNIYSKIFDKVPSSTEPNSNKQINWMKDFNSIRKRIKASESLELFSNNSKTMVQQVDNPEDFQSLPRSSWTEDPSRSTEDHLNSHVSDPFLELVNSSANNQESSLK</sequence>
<dbReference type="Proteomes" id="UP001187531">
    <property type="component" value="Unassembled WGS sequence"/>
</dbReference>
<dbReference type="EMBL" id="JAVRJZ010000016">
    <property type="protein sequence ID" value="KAK2711273.1"/>
    <property type="molecule type" value="Genomic_DNA"/>
</dbReference>
<protein>
    <submittedName>
        <fullName evidence="3">Uncharacterized protein</fullName>
    </submittedName>
</protein>
<organism evidence="3 4">
    <name type="scientific">Artemia franciscana</name>
    <name type="common">Brine shrimp</name>
    <name type="synonym">Artemia sanfranciscana</name>
    <dbReference type="NCBI Taxonomy" id="6661"/>
    <lineage>
        <taxon>Eukaryota</taxon>
        <taxon>Metazoa</taxon>
        <taxon>Ecdysozoa</taxon>
        <taxon>Arthropoda</taxon>
        <taxon>Crustacea</taxon>
        <taxon>Branchiopoda</taxon>
        <taxon>Anostraca</taxon>
        <taxon>Artemiidae</taxon>
        <taxon>Artemia</taxon>
    </lineage>
</organism>